<proteinExistence type="predicted"/>
<sequence>MLIAITLVINFLVFLILKYQLDFINKIRHNNSNCPGVGNLYNNKTAPPILFFGNLWACGGIGLRARQNLPRW</sequence>
<protein>
    <submittedName>
        <fullName evidence="1">Uncharacterized protein</fullName>
    </submittedName>
</protein>
<evidence type="ECO:0000313" key="1">
    <source>
        <dbReference type="EMBL" id="PIY95584.1"/>
    </source>
</evidence>
<organism evidence="1 2">
    <name type="scientific">Candidatus Jorgensenbacteria bacterium CG_4_10_14_0_8_um_filter_39_13</name>
    <dbReference type="NCBI Taxonomy" id="1974589"/>
    <lineage>
        <taxon>Bacteria</taxon>
        <taxon>Candidatus Joergenseniibacteriota</taxon>
    </lineage>
</organism>
<dbReference type="AlphaFoldDB" id="A0A2M7RFW6"/>
<dbReference type="Proteomes" id="UP000230238">
    <property type="component" value="Unassembled WGS sequence"/>
</dbReference>
<evidence type="ECO:0000313" key="2">
    <source>
        <dbReference type="Proteomes" id="UP000230238"/>
    </source>
</evidence>
<gene>
    <name evidence="1" type="ORF">COY65_02900</name>
</gene>
<reference evidence="2" key="1">
    <citation type="submission" date="2017-09" db="EMBL/GenBank/DDBJ databases">
        <title>Depth-based differentiation of microbial function through sediment-hosted aquifers and enrichment of novel symbionts in the deep terrestrial subsurface.</title>
        <authorList>
            <person name="Probst A.J."/>
            <person name="Ladd B."/>
            <person name="Jarett J.K."/>
            <person name="Geller-Mcgrath D.E."/>
            <person name="Sieber C.M.K."/>
            <person name="Emerson J.B."/>
            <person name="Anantharaman K."/>
            <person name="Thomas B.C."/>
            <person name="Malmstrom R."/>
            <person name="Stieglmeier M."/>
            <person name="Klingl A."/>
            <person name="Woyke T."/>
            <person name="Ryan C.M."/>
            <person name="Banfield J.F."/>
        </authorList>
    </citation>
    <scope>NUCLEOTIDE SEQUENCE [LARGE SCALE GENOMIC DNA]</scope>
</reference>
<dbReference type="EMBL" id="PFME01000040">
    <property type="protein sequence ID" value="PIY95584.1"/>
    <property type="molecule type" value="Genomic_DNA"/>
</dbReference>
<accession>A0A2M7RFW6</accession>
<name>A0A2M7RFW6_9BACT</name>
<comment type="caution">
    <text evidence="1">The sequence shown here is derived from an EMBL/GenBank/DDBJ whole genome shotgun (WGS) entry which is preliminary data.</text>
</comment>